<feature type="non-terminal residue" evidence="1">
    <location>
        <position position="1"/>
    </location>
</feature>
<dbReference type="EMBL" id="LAVV01012806">
    <property type="protein sequence ID" value="KNZ46305.1"/>
    <property type="molecule type" value="Genomic_DNA"/>
</dbReference>
<accession>A0A0L6UEU1</accession>
<keyword evidence="2" id="KW-1185">Reference proteome</keyword>
<protein>
    <submittedName>
        <fullName evidence="1">Uncharacterized protein</fullName>
    </submittedName>
</protein>
<name>A0A0L6UEU1_9BASI</name>
<gene>
    <name evidence="1" type="ORF">VP01_7380g1</name>
</gene>
<evidence type="ECO:0000313" key="2">
    <source>
        <dbReference type="Proteomes" id="UP000037035"/>
    </source>
</evidence>
<dbReference type="Proteomes" id="UP000037035">
    <property type="component" value="Unassembled WGS sequence"/>
</dbReference>
<sequence>KWTTSVDRLVSLGISHKDSSFHLDQHILADQIISNYEGAAYPRRSTLPEEALESNTGDAMKPTEYRSLFGYFRWKCRLYQNSKSVNGLGCDTGVTGEWLGFVASLVFENLVCSCAAACCCIYSRDHRQVSRVANRDCRDHDSVSTA</sequence>
<proteinExistence type="predicted"/>
<dbReference type="AlphaFoldDB" id="A0A0L6UEU1"/>
<comment type="caution">
    <text evidence="1">The sequence shown here is derived from an EMBL/GenBank/DDBJ whole genome shotgun (WGS) entry which is preliminary data.</text>
</comment>
<dbReference type="OrthoDB" id="2515198at2759"/>
<organism evidence="1 2">
    <name type="scientific">Puccinia sorghi</name>
    <dbReference type="NCBI Taxonomy" id="27349"/>
    <lineage>
        <taxon>Eukaryota</taxon>
        <taxon>Fungi</taxon>
        <taxon>Dikarya</taxon>
        <taxon>Basidiomycota</taxon>
        <taxon>Pucciniomycotina</taxon>
        <taxon>Pucciniomycetes</taxon>
        <taxon>Pucciniales</taxon>
        <taxon>Pucciniaceae</taxon>
        <taxon>Puccinia</taxon>
    </lineage>
</organism>
<dbReference type="VEuPathDB" id="FungiDB:VP01_7380g1"/>
<reference evidence="1 2" key="1">
    <citation type="submission" date="2015-08" db="EMBL/GenBank/DDBJ databases">
        <title>Next Generation Sequencing and Analysis of the Genome of Puccinia sorghi L Schw, the Causal Agent of Maize Common Rust.</title>
        <authorList>
            <person name="Rochi L."/>
            <person name="Burguener G."/>
            <person name="Darino M."/>
            <person name="Turjanski A."/>
            <person name="Kreff E."/>
            <person name="Dieguez M.J."/>
            <person name="Sacco F."/>
        </authorList>
    </citation>
    <scope>NUCLEOTIDE SEQUENCE [LARGE SCALE GENOMIC DNA]</scope>
    <source>
        <strain evidence="1 2">RO10H11247</strain>
    </source>
</reference>
<evidence type="ECO:0000313" key="1">
    <source>
        <dbReference type="EMBL" id="KNZ46305.1"/>
    </source>
</evidence>